<dbReference type="InterPro" id="IPR036101">
    <property type="entry name" value="CarD-like/TRCF_RID_sf"/>
</dbReference>
<dbReference type="InterPro" id="IPR037235">
    <property type="entry name" value="TRCF-like_C_D7"/>
</dbReference>
<dbReference type="Gene3D" id="2.40.10.170">
    <property type="match status" value="1"/>
</dbReference>
<evidence type="ECO:0000313" key="13">
    <source>
        <dbReference type="Proteomes" id="UP000294616"/>
    </source>
</evidence>
<organism evidence="12 13">
    <name type="scientific">Albibacterium bauzanense</name>
    <dbReference type="NCBI Taxonomy" id="653929"/>
    <lineage>
        <taxon>Bacteria</taxon>
        <taxon>Pseudomonadati</taxon>
        <taxon>Bacteroidota</taxon>
        <taxon>Sphingobacteriia</taxon>
        <taxon>Sphingobacteriales</taxon>
        <taxon>Sphingobacteriaceae</taxon>
        <taxon>Albibacterium</taxon>
    </lineage>
</organism>
<dbReference type="GO" id="GO:0000716">
    <property type="term" value="P:transcription-coupled nucleotide-excision repair, DNA damage recognition"/>
    <property type="evidence" value="ECO:0007669"/>
    <property type="project" value="UniProtKB-UniRule"/>
</dbReference>
<dbReference type="Gene3D" id="3.90.1150.50">
    <property type="entry name" value="Transcription-repair-coupling factor, D7 domain"/>
    <property type="match status" value="1"/>
</dbReference>
<keyword evidence="3 9" id="KW-0227">DNA damage</keyword>
<dbReference type="PANTHER" id="PTHR47964:SF1">
    <property type="entry name" value="ATP-DEPENDENT DNA HELICASE HOMOLOG RECG, CHLOROPLASTIC"/>
    <property type="match status" value="1"/>
</dbReference>
<feature type="domain" description="Helicase C-terminal" evidence="11">
    <location>
        <begin position="773"/>
        <end position="927"/>
    </location>
</feature>
<dbReference type="NCBIfam" id="TIGR00580">
    <property type="entry name" value="mfd"/>
    <property type="match status" value="1"/>
</dbReference>
<dbReference type="Gene3D" id="3.40.50.11180">
    <property type="match status" value="1"/>
</dbReference>
<keyword evidence="1 9" id="KW-0963">Cytoplasm</keyword>
<dbReference type="SMART" id="SM00487">
    <property type="entry name" value="DEXDc"/>
    <property type="match status" value="1"/>
</dbReference>
<dbReference type="PROSITE" id="PS51194">
    <property type="entry name" value="HELICASE_CTER"/>
    <property type="match status" value="1"/>
</dbReference>
<dbReference type="Pfam" id="PF17757">
    <property type="entry name" value="UvrB_inter"/>
    <property type="match status" value="1"/>
</dbReference>
<keyword evidence="4 9" id="KW-0378">Hydrolase</keyword>
<dbReference type="InterPro" id="IPR041471">
    <property type="entry name" value="UvrB_inter"/>
</dbReference>
<accession>A0A4R1LXG7</accession>
<dbReference type="InterPro" id="IPR005118">
    <property type="entry name" value="TRCF_C"/>
</dbReference>
<dbReference type="SMART" id="SM00982">
    <property type="entry name" value="TRCF"/>
    <property type="match status" value="1"/>
</dbReference>
<keyword evidence="2 9" id="KW-0547">Nucleotide-binding</keyword>
<evidence type="ECO:0000256" key="4">
    <source>
        <dbReference type="ARBA" id="ARBA00022801"/>
    </source>
</evidence>
<dbReference type="Proteomes" id="UP000294616">
    <property type="component" value="Unassembled WGS sequence"/>
</dbReference>
<keyword evidence="7 9" id="KW-0238">DNA-binding</keyword>
<reference evidence="12 13" key="1">
    <citation type="submission" date="2019-03" db="EMBL/GenBank/DDBJ databases">
        <title>Genomic Encyclopedia of Archaeal and Bacterial Type Strains, Phase II (KMG-II): from individual species to whole genera.</title>
        <authorList>
            <person name="Goeker M."/>
        </authorList>
    </citation>
    <scope>NUCLEOTIDE SEQUENCE [LARGE SCALE GENOMIC DNA]</scope>
    <source>
        <strain evidence="12 13">DSM 22554</strain>
    </source>
</reference>
<evidence type="ECO:0000256" key="2">
    <source>
        <dbReference type="ARBA" id="ARBA00022741"/>
    </source>
</evidence>
<dbReference type="Pfam" id="PF00270">
    <property type="entry name" value="DEAD"/>
    <property type="match status" value="1"/>
</dbReference>
<evidence type="ECO:0000256" key="6">
    <source>
        <dbReference type="ARBA" id="ARBA00022840"/>
    </source>
</evidence>
<dbReference type="SUPFAM" id="SSF143517">
    <property type="entry name" value="TRCF domain-like"/>
    <property type="match status" value="1"/>
</dbReference>
<keyword evidence="6 9" id="KW-0067">ATP-binding</keyword>
<evidence type="ECO:0000256" key="5">
    <source>
        <dbReference type="ARBA" id="ARBA00022806"/>
    </source>
</evidence>
<dbReference type="Pfam" id="PF02559">
    <property type="entry name" value="CarD_TRCF_RID"/>
    <property type="match status" value="1"/>
</dbReference>
<dbReference type="InterPro" id="IPR014001">
    <property type="entry name" value="Helicase_ATP-bd"/>
</dbReference>
<protein>
    <recommendedName>
        <fullName evidence="9">Transcription-repair-coupling factor</fullName>
        <shortName evidence="9">TRCF</shortName>
        <ecNumber evidence="9">3.6.4.-</ecNumber>
    </recommendedName>
</protein>
<dbReference type="HAMAP" id="MF_00969">
    <property type="entry name" value="TRCF"/>
    <property type="match status" value="1"/>
</dbReference>
<dbReference type="GO" id="GO:0016787">
    <property type="term" value="F:hydrolase activity"/>
    <property type="evidence" value="ECO:0007669"/>
    <property type="project" value="UniProtKB-KW"/>
</dbReference>
<evidence type="ECO:0000259" key="10">
    <source>
        <dbReference type="PROSITE" id="PS51192"/>
    </source>
</evidence>
<dbReference type="GO" id="GO:0006355">
    <property type="term" value="P:regulation of DNA-templated transcription"/>
    <property type="evidence" value="ECO:0007669"/>
    <property type="project" value="UniProtKB-UniRule"/>
</dbReference>
<comment type="similarity">
    <text evidence="9">In the C-terminal section; belongs to the helicase family. RecG subfamily.</text>
</comment>
<comment type="caution">
    <text evidence="12">The sequence shown here is derived from an EMBL/GenBank/DDBJ whole genome shotgun (WGS) entry which is preliminary data.</text>
</comment>
<evidence type="ECO:0000256" key="8">
    <source>
        <dbReference type="ARBA" id="ARBA00023204"/>
    </source>
</evidence>
<dbReference type="InterPro" id="IPR003711">
    <property type="entry name" value="CarD-like/TRCF_RID"/>
</dbReference>
<comment type="function">
    <text evidence="9">Couples transcription and DNA repair by recognizing RNA polymerase (RNAP) stalled at DNA lesions. Mediates ATP-dependent release of RNAP and its truncated transcript from the DNA, and recruitment of nucleotide excision repair machinery to the damaged site.</text>
</comment>
<dbReference type="GO" id="GO:0003684">
    <property type="term" value="F:damaged DNA binding"/>
    <property type="evidence" value="ECO:0007669"/>
    <property type="project" value="InterPro"/>
</dbReference>
<sequence length="1129" mass="128992">MISISLFLVKITIFASNVNIASILKQFKSNASVEALVKALHAPNPKIALKGLIGSANAMVAISSYQIQERPYLFILPDHEEASFFLSDMENILDRGLLFFPSSFRKPFDFTQIDSAQVLQRAETLNSLNHASEFPRLVVTYPEALAEKVINRNELVKNTLEIKQDTQVNIDFINEFLIEYDFDRVDFVYEPGQFAIRGGIVDIFSFSNDLPYRIEFFGDTIESIRTFDIESQLSVSKIHTVTILPNVQAKFLTESNISILEYIDKDSVLWFKDVQFTLDIIKTGYKKATALWQALSDQEKEHNPEWIDPKFSFTTEKLIADLVQEFPIIEFGKQFFYTANETIHFEQKPQPSFNKDFNLLIHHLKESKEASFQNYIFSDSVKQTERLFSIIEDLDKSVTFTPINIALRQGFVDDSLKIRAYTDHQIFDRYYKYKLKKGYTRSQAITLKELRDLKAGDYITHIDHGVGKYAGLEKIEVNGKAQEMIRLVYADNDLLYVNINSLNRISKYSGKEGTVPKMNKLGTDTWEKLKKTTKKKVKDIARDLIKLYALRKAETGNAFPPDTYLQNELEASFIYEDTPDQEKATIDVKRDMESPHPMDRLVCGDVGFGKTEVAIRAAFKAVADSKQVAILVPTTILASQHYRTFIDRLKDFPVTVDYINRFKTSKQIKETLAKLSEGKVDIIIGTHRLVSKDVKFKDLGLLIIDEEQKFGVSVKEKLKQMRANVDTLTLTATPIPRTLHFSLMGARDLSIISTPPPNRQSVQTELHVFNETLIQEAVSYELERSGQVFFIHNRVNDLEQLGGLIKKLVPHARIGVAHGQLEGDKLEDVMLKFINHDFDVLVATTIIEAGLDIPNANTIIINHAHMFGLSDLHQMRGRVGRSNKKAFCYLLSPPLSTLTSEARKRLSAIEEFSELGSGFNVAMRDLDIRGSGNLLGAEQSGFIAEIGFEMYHKILDEAIQELKDEEFVGLFKDEKPRAFVSFTQVDTDLEVHIPSDYVTNITERYNLYSELSNLENEEQLLAFQQQLLDRFGPLPAEVNELFNTLRLQWYGKSIGFEKISYKKNVLRGYFVSDKQSPYFESDRFGKVLEFVRNNPSICNLKEVKGTLRIGFERIYTIKQAIDILQELAI</sequence>
<dbReference type="PROSITE" id="PS51192">
    <property type="entry name" value="HELICASE_ATP_BIND_1"/>
    <property type="match status" value="1"/>
</dbReference>
<feature type="domain" description="Helicase ATP-binding" evidence="10">
    <location>
        <begin position="591"/>
        <end position="752"/>
    </location>
</feature>
<keyword evidence="8 9" id="KW-0234">DNA repair</keyword>
<dbReference type="InterPro" id="IPR027417">
    <property type="entry name" value="P-loop_NTPase"/>
</dbReference>
<keyword evidence="13" id="KW-1185">Reference proteome</keyword>
<dbReference type="InterPro" id="IPR047112">
    <property type="entry name" value="RecG/Mfd"/>
</dbReference>
<dbReference type="CDD" id="cd17991">
    <property type="entry name" value="DEXHc_TRCF"/>
    <property type="match status" value="1"/>
</dbReference>
<keyword evidence="5" id="KW-0347">Helicase</keyword>
<evidence type="ECO:0000259" key="11">
    <source>
        <dbReference type="PROSITE" id="PS51194"/>
    </source>
</evidence>
<dbReference type="InterPro" id="IPR001650">
    <property type="entry name" value="Helicase_C-like"/>
</dbReference>
<dbReference type="InterPro" id="IPR004576">
    <property type="entry name" value="Mfd"/>
</dbReference>
<proteinExistence type="inferred from homology"/>
<evidence type="ECO:0000256" key="3">
    <source>
        <dbReference type="ARBA" id="ARBA00022763"/>
    </source>
</evidence>
<evidence type="ECO:0000256" key="1">
    <source>
        <dbReference type="ARBA" id="ARBA00022490"/>
    </source>
</evidence>
<comment type="similarity">
    <text evidence="9">In the N-terminal section; belongs to the UvrB family.</text>
</comment>
<dbReference type="AlphaFoldDB" id="A0A4R1LXG7"/>
<evidence type="ECO:0000256" key="9">
    <source>
        <dbReference type="HAMAP-Rule" id="MF_00969"/>
    </source>
</evidence>
<dbReference type="Pfam" id="PF03461">
    <property type="entry name" value="TRCF"/>
    <property type="match status" value="1"/>
</dbReference>
<dbReference type="PANTHER" id="PTHR47964">
    <property type="entry name" value="ATP-DEPENDENT DNA HELICASE HOMOLOG RECG, CHLOROPLASTIC"/>
    <property type="match status" value="1"/>
</dbReference>
<evidence type="ECO:0000313" key="12">
    <source>
        <dbReference type="EMBL" id="TCK83194.1"/>
    </source>
</evidence>
<name>A0A4R1LXG7_9SPHI</name>
<dbReference type="EMBL" id="SMGO01000002">
    <property type="protein sequence ID" value="TCK83194.1"/>
    <property type="molecule type" value="Genomic_DNA"/>
</dbReference>
<dbReference type="SUPFAM" id="SSF52540">
    <property type="entry name" value="P-loop containing nucleoside triphosphate hydrolases"/>
    <property type="match status" value="3"/>
</dbReference>
<dbReference type="SMART" id="SM01058">
    <property type="entry name" value="CarD_TRCF"/>
    <property type="match status" value="1"/>
</dbReference>
<dbReference type="EC" id="3.6.4.-" evidence="9"/>
<evidence type="ECO:0000256" key="7">
    <source>
        <dbReference type="ARBA" id="ARBA00023125"/>
    </source>
</evidence>
<dbReference type="Pfam" id="PF00271">
    <property type="entry name" value="Helicase_C"/>
    <property type="match status" value="1"/>
</dbReference>
<dbReference type="InterPro" id="IPR011545">
    <property type="entry name" value="DEAD/DEAH_box_helicase_dom"/>
</dbReference>
<dbReference type="SUPFAM" id="SSF141259">
    <property type="entry name" value="CarD-like"/>
    <property type="match status" value="1"/>
</dbReference>
<comment type="subcellular location">
    <subcellularLocation>
        <location evidence="9">Cytoplasm</location>
    </subcellularLocation>
</comment>
<dbReference type="GO" id="GO:0005737">
    <property type="term" value="C:cytoplasm"/>
    <property type="evidence" value="ECO:0007669"/>
    <property type="project" value="UniProtKB-SubCell"/>
</dbReference>
<dbReference type="GO" id="GO:0005524">
    <property type="term" value="F:ATP binding"/>
    <property type="evidence" value="ECO:0007669"/>
    <property type="project" value="UniProtKB-UniRule"/>
</dbReference>
<dbReference type="Gene3D" id="3.40.50.300">
    <property type="entry name" value="P-loop containing nucleotide triphosphate hydrolases"/>
    <property type="match status" value="2"/>
</dbReference>
<gene>
    <name evidence="9" type="primary">mfd</name>
    <name evidence="12" type="ORF">C8N28_1784</name>
</gene>
<dbReference type="Gene3D" id="3.30.2060.10">
    <property type="entry name" value="Penicillin-binding protein 1b domain"/>
    <property type="match status" value="1"/>
</dbReference>
<dbReference type="GO" id="GO:0003678">
    <property type="term" value="F:DNA helicase activity"/>
    <property type="evidence" value="ECO:0007669"/>
    <property type="project" value="TreeGrafter"/>
</dbReference>
<dbReference type="SMART" id="SM00490">
    <property type="entry name" value="HELICc"/>
    <property type="match status" value="1"/>
</dbReference>